<protein>
    <submittedName>
        <fullName evidence="5">TlpA disulfide reductase family protein</fullName>
    </submittedName>
</protein>
<dbReference type="InterPro" id="IPR050553">
    <property type="entry name" value="Thioredoxin_ResA/DsbE_sf"/>
</dbReference>
<feature type="domain" description="Thioredoxin" evidence="4">
    <location>
        <begin position="49"/>
        <end position="188"/>
    </location>
</feature>
<keyword evidence="1" id="KW-1015">Disulfide bond</keyword>
<dbReference type="InterPro" id="IPR017937">
    <property type="entry name" value="Thioredoxin_CS"/>
</dbReference>
<name>A0ABT3X049_9BACL</name>
<evidence type="ECO:0000256" key="3">
    <source>
        <dbReference type="SAM" id="SignalP"/>
    </source>
</evidence>
<feature type="signal peptide" evidence="3">
    <location>
        <begin position="1"/>
        <end position="23"/>
    </location>
</feature>
<dbReference type="EMBL" id="JAPMLT010000002">
    <property type="protein sequence ID" value="MCX7569382.1"/>
    <property type="molecule type" value="Genomic_DNA"/>
</dbReference>
<reference evidence="5 6" key="1">
    <citation type="submission" date="2022-11" db="EMBL/GenBank/DDBJ databases">
        <title>Study of microbial diversity in lake waters.</title>
        <authorList>
            <person name="Zhang J."/>
        </authorList>
    </citation>
    <scope>NUCLEOTIDE SEQUENCE [LARGE SCALE GENOMIC DNA]</scope>
    <source>
        <strain evidence="5 6">DT12</strain>
    </source>
</reference>
<dbReference type="InterPro" id="IPR013766">
    <property type="entry name" value="Thioredoxin_domain"/>
</dbReference>
<dbReference type="SUPFAM" id="SSF52833">
    <property type="entry name" value="Thioredoxin-like"/>
    <property type="match status" value="1"/>
</dbReference>
<gene>
    <name evidence="5" type="ORF">OS242_05365</name>
</gene>
<dbReference type="CDD" id="cd02966">
    <property type="entry name" value="TlpA_like_family"/>
    <property type="match status" value="1"/>
</dbReference>
<comment type="caution">
    <text evidence="5">The sequence shown here is derived from an EMBL/GenBank/DDBJ whole genome shotgun (WGS) entry which is preliminary data.</text>
</comment>
<dbReference type="PROSITE" id="PS00194">
    <property type="entry name" value="THIOREDOXIN_1"/>
    <property type="match status" value="1"/>
</dbReference>
<evidence type="ECO:0000256" key="1">
    <source>
        <dbReference type="ARBA" id="ARBA00023157"/>
    </source>
</evidence>
<dbReference type="PANTHER" id="PTHR42852:SF13">
    <property type="entry name" value="PROTEIN DIPZ"/>
    <property type="match status" value="1"/>
</dbReference>
<feature type="chain" id="PRO_5046901305" evidence="3">
    <location>
        <begin position="24"/>
        <end position="189"/>
    </location>
</feature>
<keyword evidence="3" id="KW-0732">Signal</keyword>
<evidence type="ECO:0000313" key="6">
    <source>
        <dbReference type="Proteomes" id="UP001208017"/>
    </source>
</evidence>
<keyword evidence="6" id="KW-1185">Reference proteome</keyword>
<accession>A0ABT3X049</accession>
<organism evidence="5 6">
    <name type="scientific">Tumebacillus lacus</name>
    <dbReference type="NCBI Taxonomy" id="2995335"/>
    <lineage>
        <taxon>Bacteria</taxon>
        <taxon>Bacillati</taxon>
        <taxon>Bacillota</taxon>
        <taxon>Bacilli</taxon>
        <taxon>Bacillales</taxon>
        <taxon>Alicyclobacillaceae</taxon>
        <taxon>Tumebacillus</taxon>
    </lineage>
</organism>
<evidence type="ECO:0000256" key="2">
    <source>
        <dbReference type="SAM" id="MobiDB-lite"/>
    </source>
</evidence>
<dbReference type="Gene3D" id="3.40.30.10">
    <property type="entry name" value="Glutaredoxin"/>
    <property type="match status" value="1"/>
</dbReference>
<feature type="compositionally biased region" description="Basic and acidic residues" evidence="2">
    <location>
        <begin position="34"/>
        <end position="47"/>
    </location>
</feature>
<dbReference type="Pfam" id="PF00578">
    <property type="entry name" value="AhpC-TSA"/>
    <property type="match status" value="1"/>
</dbReference>
<dbReference type="RefSeq" id="WP_267150627.1">
    <property type="nucleotide sequence ID" value="NZ_JAPMLT010000002.1"/>
</dbReference>
<dbReference type="InterPro" id="IPR036249">
    <property type="entry name" value="Thioredoxin-like_sf"/>
</dbReference>
<evidence type="ECO:0000259" key="4">
    <source>
        <dbReference type="PROSITE" id="PS51352"/>
    </source>
</evidence>
<dbReference type="PANTHER" id="PTHR42852">
    <property type="entry name" value="THIOL:DISULFIDE INTERCHANGE PROTEIN DSBE"/>
    <property type="match status" value="1"/>
</dbReference>
<dbReference type="InterPro" id="IPR000866">
    <property type="entry name" value="AhpC/TSA"/>
</dbReference>
<evidence type="ECO:0000313" key="5">
    <source>
        <dbReference type="EMBL" id="MCX7569382.1"/>
    </source>
</evidence>
<dbReference type="PROSITE" id="PS51352">
    <property type="entry name" value="THIOREDOXIN_2"/>
    <property type="match status" value="1"/>
</dbReference>
<proteinExistence type="predicted"/>
<sequence length="189" mass="20875">MKRASKLGILLATVLLLAGVTWFNQKETAPADTARGEATKSVAERPTRPYPNHHAADFTLTNLEGQQVQLSSLKGKKVFINFWASWCPPCKAEMPDLVEMSKKYQGQVEFYGVNLTTQDTAEKAKGFVEEYGIEFPTLLDERGEVGGRYGVVSIPTSFTIDENGVVVQRTGGQLSRSAMEEMLQDLIGR</sequence>
<dbReference type="Proteomes" id="UP001208017">
    <property type="component" value="Unassembled WGS sequence"/>
</dbReference>
<feature type="region of interest" description="Disordered" evidence="2">
    <location>
        <begin position="29"/>
        <end position="51"/>
    </location>
</feature>